<dbReference type="GO" id="GO:0005886">
    <property type="term" value="C:plasma membrane"/>
    <property type="evidence" value="ECO:0007669"/>
    <property type="project" value="UniProtKB-SubCell"/>
</dbReference>
<evidence type="ECO:0000256" key="1">
    <source>
        <dbReference type="ARBA" id="ARBA00004651"/>
    </source>
</evidence>
<dbReference type="RefSeq" id="WP_159751002.1">
    <property type="nucleotide sequence ID" value="NZ_CASSPE010000026.1"/>
</dbReference>
<protein>
    <submittedName>
        <fullName evidence="8">MFS transporter</fullName>
    </submittedName>
</protein>
<feature type="transmembrane region" description="Helical" evidence="7">
    <location>
        <begin position="329"/>
        <end position="351"/>
    </location>
</feature>
<dbReference type="InterPro" id="IPR005279">
    <property type="entry name" value="Dipep/tripep_permease"/>
</dbReference>
<keyword evidence="4 7" id="KW-0812">Transmembrane</keyword>
<evidence type="ECO:0000256" key="2">
    <source>
        <dbReference type="ARBA" id="ARBA00022448"/>
    </source>
</evidence>
<feature type="transmembrane region" description="Helical" evidence="7">
    <location>
        <begin position="108"/>
        <end position="129"/>
    </location>
</feature>
<proteinExistence type="predicted"/>
<gene>
    <name evidence="8" type="ORF">GN277_10595</name>
</gene>
<feature type="transmembrane region" description="Helical" evidence="7">
    <location>
        <begin position="296"/>
        <end position="317"/>
    </location>
</feature>
<feature type="transmembrane region" description="Helical" evidence="7">
    <location>
        <begin position="390"/>
        <end position="409"/>
    </location>
</feature>
<evidence type="ECO:0000313" key="8">
    <source>
        <dbReference type="EMBL" id="MXP75811.1"/>
    </source>
</evidence>
<keyword evidence="9" id="KW-1185">Reference proteome</keyword>
<evidence type="ECO:0000256" key="6">
    <source>
        <dbReference type="ARBA" id="ARBA00023136"/>
    </source>
</evidence>
<feature type="transmembrane region" description="Helical" evidence="7">
    <location>
        <begin position="83"/>
        <end position="102"/>
    </location>
</feature>
<dbReference type="CDD" id="cd17346">
    <property type="entry name" value="MFS_DtpA_like"/>
    <property type="match status" value="1"/>
</dbReference>
<keyword evidence="6 7" id="KW-0472">Membrane</keyword>
<dbReference type="GO" id="GO:1904680">
    <property type="term" value="F:peptide transmembrane transporter activity"/>
    <property type="evidence" value="ECO:0007669"/>
    <property type="project" value="InterPro"/>
</dbReference>
<feature type="transmembrane region" description="Helical" evidence="7">
    <location>
        <begin position="357"/>
        <end position="378"/>
    </location>
</feature>
<dbReference type="SUPFAM" id="SSF103473">
    <property type="entry name" value="MFS general substrate transporter"/>
    <property type="match status" value="1"/>
</dbReference>
<dbReference type="InterPro" id="IPR036259">
    <property type="entry name" value="MFS_trans_sf"/>
</dbReference>
<dbReference type="PANTHER" id="PTHR23517:SF15">
    <property type="entry name" value="PROTON-DEPENDENT OLIGOPEPTIDE FAMILY TRANSPORT PROTEIN"/>
    <property type="match status" value="1"/>
</dbReference>
<evidence type="ECO:0000256" key="7">
    <source>
        <dbReference type="SAM" id="Phobius"/>
    </source>
</evidence>
<feature type="transmembrane region" description="Helical" evidence="7">
    <location>
        <begin position="179"/>
        <end position="197"/>
    </location>
</feature>
<feature type="transmembrane region" description="Helical" evidence="7">
    <location>
        <begin position="239"/>
        <end position="258"/>
    </location>
</feature>
<evidence type="ECO:0000313" key="9">
    <source>
        <dbReference type="Proteomes" id="UP000460412"/>
    </source>
</evidence>
<dbReference type="Proteomes" id="UP000460412">
    <property type="component" value="Unassembled WGS sequence"/>
</dbReference>
<dbReference type="Gene3D" id="1.20.1250.20">
    <property type="entry name" value="MFS general substrate transporter like domains"/>
    <property type="match status" value="2"/>
</dbReference>
<dbReference type="AlphaFoldDB" id="A0A7X3MG50"/>
<evidence type="ECO:0000256" key="3">
    <source>
        <dbReference type="ARBA" id="ARBA00022475"/>
    </source>
</evidence>
<comment type="caution">
    <text evidence="8">The sequence shown here is derived from an EMBL/GenBank/DDBJ whole genome shotgun (WGS) entry which is preliminary data.</text>
</comment>
<dbReference type="InterPro" id="IPR000109">
    <property type="entry name" value="POT_fam"/>
</dbReference>
<accession>A0A7X3MG50</accession>
<evidence type="ECO:0000256" key="5">
    <source>
        <dbReference type="ARBA" id="ARBA00022989"/>
    </source>
</evidence>
<feature type="transmembrane region" description="Helical" evidence="7">
    <location>
        <begin position="31"/>
        <end position="48"/>
    </location>
</feature>
<feature type="transmembrane region" description="Helical" evidence="7">
    <location>
        <begin position="54"/>
        <end position="76"/>
    </location>
</feature>
<comment type="subcellular location">
    <subcellularLocation>
        <location evidence="1">Cell membrane</location>
        <topology evidence="1">Multi-pass membrane protein</topology>
    </subcellularLocation>
</comment>
<dbReference type="InterPro" id="IPR050171">
    <property type="entry name" value="MFS_Transporters"/>
</dbReference>
<sequence>METAKKRRPFGFYVCSMGFTFERLAFYTVKYLLAIWIATDVAAGGLGLSDSEGVALSANFVAMTYITPMIGGYIADYWLSPKLCVAVGMILMGIGYLCTWQAHSLGLVWAMIILVSIGTGLFKGNLSGVNGLLFHDKEELDAAFSIQYSFVNIGSFVGTTFIAILATTGLFGIKCSFNTVFLICAIFLFIDAAWFILNGKSLGEAGKKPFKHDQREFVSAEKKAKAEAAPLTSGDKKKIAVIVLITIFSVVFWALWYMTYMPAYYRFGYGDGSDFMNKANWYIGSFQIPTSWFDSINALTCIILGPVLAGVWAKLANRPQGDMSMYQKTGLGMILLGISYVVMVVADMVAGDGQCSIIFLLLVCVLMSVGEMVFSPLGNSFISKLAPAKVLGLLLGFWPIAVFFSNKIYPPVYDYLKTVNFAVGYGALAAIVIVFGVVLWAISGKLEKMETEE</sequence>
<keyword evidence="2" id="KW-0813">Transport</keyword>
<feature type="transmembrane region" description="Helical" evidence="7">
    <location>
        <begin position="421"/>
        <end position="442"/>
    </location>
</feature>
<dbReference type="GO" id="GO:0015833">
    <property type="term" value="P:peptide transport"/>
    <property type="evidence" value="ECO:0007669"/>
    <property type="project" value="InterPro"/>
</dbReference>
<name>A0A7X3MG50_9FIRM</name>
<dbReference type="EMBL" id="WUQX01000001">
    <property type="protein sequence ID" value="MXP75811.1"/>
    <property type="molecule type" value="Genomic_DNA"/>
</dbReference>
<evidence type="ECO:0000256" key="4">
    <source>
        <dbReference type="ARBA" id="ARBA00022692"/>
    </source>
</evidence>
<keyword evidence="3" id="KW-1003">Cell membrane</keyword>
<feature type="transmembrane region" description="Helical" evidence="7">
    <location>
        <begin position="150"/>
        <end position="173"/>
    </location>
</feature>
<dbReference type="PANTHER" id="PTHR23517">
    <property type="entry name" value="RESISTANCE PROTEIN MDTM, PUTATIVE-RELATED-RELATED"/>
    <property type="match status" value="1"/>
</dbReference>
<organism evidence="8 9">
    <name type="scientific">Sporofaciens musculi</name>
    <dbReference type="NCBI Taxonomy" id="2681861"/>
    <lineage>
        <taxon>Bacteria</taxon>
        <taxon>Bacillati</taxon>
        <taxon>Bacillota</taxon>
        <taxon>Clostridia</taxon>
        <taxon>Lachnospirales</taxon>
        <taxon>Lachnospiraceae</taxon>
        <taxon>Sporofaciens</taxon>
    </lineage>
</organism>
<dbReference type="Pfam" id="PF00854">
    <property type="entry name" value="PTR2"/>
    <property type="match status" value="2"/>
</dbReference>
<keyword evidence="5 7" id="KW-1133">Transmembrane helix</keyword>
<reference evidence="8 9" key="1">
    <citation type="submission" date="2019-12" db="EMBL/GenBank/DDBJ databases">
        <title>Sporaefaciens musculi gen. nov., sp. nov., a novel bacterium isolated from the caecum of an obese mouse.</title>
        <authorList>
            <person name="Rasmussen T.S."/>
            <person name="Streidl T."/>
            <person name="Hitch T.C.A."/>
            <person name="Wortmann E."/>
            <person name="Deptula P."/>
            <person name="Hansen M."/>
            <person name="Nielsen D.S."/>
            <person name="Clavel T."/>
            <person name="Vogensen F.K."/>
        </authorList>
    </citation>
    <scope>NUCLEOTIDE SEQUENCE [LARGE SCALE GENOMIC DNA]</scope>
    <source>
        <strain evidence="8 9">WCA-9-b2</strain>
    </source>
</reference>